<gene>
    <name evidence="9" type="ORF">DSM5745_09455</name>
</gene>
<keyword evidence="10" id="KW-1185">Reference proteome</keyword>
<feature type="region of interest" description="Disordered" evidence="6">
    <location>
        <begin position="359"/>
        <end position="402"/>
    </location>
</feature>
<dbReference type="PANTHER" id="PTHR33048:SF163">
    <property type="entry name" value="INTEGRAL MEMBRANE PROTEIN (AFU_ORTHOLOGUE AFUA_8G05510)"/>
    <property type="match status" value="1"/>
</dbReference>
<evidence type="ECO:0000256" key="6">
    <source>
        <dbReference type="SAM" id="MobiDB-lite"/>
    </source>
</evidence>
<evidence type="ECO:0000256" key="7">
    <source>
        <dbReference type="SAM" id="Phobius"/>
    </source>
</evidence>
<evidence type="ECO:0000256" key="4">
    <source>
        <dbReference type="ARBA" id="ARBA00023136"/>
    </source>
</evidence>
<keyword evidence="3 7" id="KW-1133">Transmembrane helix</keyword>
<evidence type="ECO:0000256" key="1">
    <source>
        <dbReference type="ARBA" id="ARBA00004141"/>
    </source>
</evidence>
<organism evidence="9 10">
    <name type="scientific">Aspergillus mulundensis</name>
    <dbReference type="NCBI Taxonomy" id="1810919"/>
    <lineage>
        <taxon>Eukaryota</taxon>
        <taxon>Fungi</taxon>
        <taxon>Dikarya</taxon>
        <taxon>Ascomycota</taxon>
        <taxon>Pezizomycotina</taxon>
        <taxon>Eurotiomycetes</taxon>
        <taxon>Eurotiomycetidae</taxon>
        <taxon>Eurotiales</taxon>
        <taxon>Aspergillaceae</taxon>
        <taxon>Aspergillus</taxon>
        <taxon>Aspergillus subgen. Nidulantes</taxon>
    </lineage>
</organism>
<feature type="region of interest" description="Disordered" evidence="6">
    <location>
        <begin position="290"/>
        <end position="331"/>
    </location>
</feature>
<feature type="transmembrane region" description="Helical" evidence="7">
    <location>
        <begin position="24"/>
        <end position="45"/>
    </location>
</feature>
<dbReference type="EMBL" id="PVWQ01000013">
    <property type="protein sequence ID" value="RDW65716.1"/>
    <property type="molecule type" value="Genomic_DNA"/>
</dbReference>
<dbReference type="InterPro" id="IPR049326">
    <property type="entry name" value="Rhodopsin_dom_fungi"/>
</dbReference>
<feature type="transmembrane region" description="Helical" evidence="7">
    <location>
        <begin position="179"/>
        <end position="203"/>
    </location>
</feature>
<evidence type="ECO:0000256" key="3">
    <source>
        <dbReference type="ARBA" id="ARBA00022989"/>
    </source>
</evidence>
<evidence type="ECO:0000256" key="5">
    <source>
        <dbReference type="ARBA" id="ARBA00038359"/>
    </source>
</evidence>
<feature type="domain" description="Rhodopsin" evidence="8">
    <location>
        <begin position="39"/>
        <end position="279"/>
    </location>
</feature>
<dbReference type="Pfam" id="PF20684">
    <property type="entry name" value="Fung_rhodopsin"/>
    <property type="match status" value="1"/>
</dbReference>
<name>A0A3D8QV44_9EURO</name>
<proteinExistence type="inferred from homology"/>
<dbReference type="Proteomes" id="UP000256690">
    <property type="component" value="Unassembled WGS sequence"/>
</dbReference>
<comment type="caution">
    <text evidence="9">The sequence shown here is derived from an EMBL/GenBank/DDBJ whole genome shotgun (WGS) entry which is preliminary data.</text>
</comment>
<evidence type="ECO:0000313" key="9">
    <source>
        <dbReference type="EMBL" id="RDW65716.1"/>
    </source>
</evidence>
<sequence length="402" mass="44377">MADHFGAPPSALDLSESHIPRNNAVAVSLTLVASLAVALRLFTRARVQRVPWMADDWFILASLVPTYASLACIIAGRSGLGRHVWAASIEDYIHINQIGFIYILVYFLTLPLIKLSILLFYRRLFAFWIPRALYLCIFLTIGQSVACIITSLCACRPPSHVWRQWVEPQGGSCVIDMNLFQLVTACINIGTDLLILALPVPLVWRLQMRPLQKGLVVGVFLLGSFVCVASAIRMWYMVRLGHNRDWTWLLGDAYVWTAVEPCIGIVCACLPALNPLVRRGLQRIGLMSAGAGGSGSSPIPTPTPTRGETGDRTRLYGRRTQKGRTGDGRRYRGDETLLRTAATVEMDGLRRAGEGELEHMQGHQRGHAGPGSCGTAGSASATKEGELEIQVQTDFQWREEHR</sequence>
<comment type="subcellular location">
    <subcellularLocation>
        <location evidence="1">Membrane</location>
        <topology evidence="1">Multi-pass membrane protein</topology>
    </subcellularLocation>
</comment>
<dbReference type="OrthoDB" id="5429740at2759"/>
<dbReference type="AlphaFoldDB" id="A0A3D8QV44"/>
<accession>A0A3D8QV44</accession>
<feature type="transmembrane region" description="Helical" evidence="7">
    <location>
        <begin position="133"/>
        <end position="159"/>
    </location>
</feature>
<feature type="transmembrane region" description="Helical" evidence="7">
    <location>
        <begin position="215"/>
        <end position="236"/>
    </location>
</feature>
<evidence type="ECO:0000256" key="2">
    <source>
        <dbReference type="ARBA" id="ARBA00022692"/>
    </source>
</evidence>
<keyword evidence="2 7" id="KW-0812">Transmembrane</keyword>
<feature type="transmembrane region" description="Helical" evidence="7">
    <location>
        <begin position="57"/>
        <end position="80"/>
    </location>
</feature>
<evidence type="ECO:0000313" key="10">
    <source>
        <dbReference type="Proteomes" id="UP000256690"/>
    </source>
</evidence>
<feature type="transmembrane region" description="Helical" evidence="7">
    <location>
        <begin position="100"/>
        <end position="121"/>
    </location>
</feature>
<evidence type="ECO:0000259" key="8">
    <source>
        <dbReference type="Pfam" id="PF20684"/>
    </source>
</evidence>
<keyword evidence="4 7" id="KW-0472">Membrane</keyword>
<comment type="similarity">
    <text evidence="5">Belongs to the SAT4 family.</text>
</comment>
<dbReference type="GeneID" id="38119825"/>
<protein>
    <recommendedName>
        <fullName evidence="8">Rhodopsin domain-containing protein</fullName>
    </recommendedName>
</protein>
<feature type="transmembrane region" description="Helical" evidence="7">
    <location>
        <begin position="256"/>
        <end position="277"/>
    </location>
</feature>
<reference evidence="9 10" key="1">
    <citation type="journal article" date="2018" name="IMA Fungus">
        <title>IMA Genome-F 9: Draft genome sequence of Annulohypoxylon stygium, Aspergillus mulundensis, Berkeleyomyces basicola (syn. Thielaviopsis basicola), Ceratocystis smalleyi, two Cercospora beticola strains, Coleophoma cylindrospora, Fusarium fracticaudum, Phialophora cf. hyalina, and Morchella septimelata.</title>
        <authorList>
            <person name="Wingfield B.D."/>
            <person name="Bills G.F."/>
            <person name="Dong Y."/>
            <person name="Huang W."/>
            <person name="Nel W.J."/>
            <person name="Swalarsk-Parry B.S."/>
            <person name="Vaghefi N."/>
            <person name="Wilken P.M."/>
            <person name="An Z."/>
            <person name="de Beer Z.W."/>
            <person name="De Vos L."/>
            <person name="Chen L."/>
            <person name="Duong T.A."/>
            <person name="Gao Y."/>
            <person name="Hammerbacher A."/>
            <person name="Kikkert J.R."/>
            <person name="Li Y."/>
            <person name="Li H."/>
            <person name="Li K."/>
            <person name="Li Q."/>
            <person name="Liu X."/>
            <person name="Ma X."/>
            <person name="Naidoo K."/>
            <person name="Pethybridge S.J."/>
            <person name="Sun J."/>
            <person name="Steenkamp E.T."/>
            <person name="van der Nest M.A."/>
            <person name="van Wyk S."/>
            <person name="Wingfield M.J."/>
            <person name="Xiong C."/>
            <person name="Yue Q."/>
            <person name="Zhang X."/>
        </authorList>
    </citation>
    <scope>NUCLEOTIDE SEQUENCE [LARGE SCALE GENOMIC DNA]</scope>
    <source>
        <strain evidence="9 10">DSM 5745</strain>
    </source>
</reference>
<dbReference type="RefSeq" id="XP_026599819.1">
    <property type="nucleotide sequence ID" value="XM_026751471.1"/>
</dbReference>
<dbReference type="InterPro" id="IPR052337">
    <property type="entry name" value="SAT4-like"/>
</dbReference>
<dbReference type="PANTHER" id="PTHR33048">
    <property type="entry name" value="PTH11-LIKE INTEGRAL MEMBRANE PROTEIN (AFU_ORTHOLOGUE AFUA_5G11245)"/>
    <property type="match status" value="1"/>
</dbReference>
<dbReference type="STRING" id="1810919.A0A3D8QV44"/>
<dbReference type="GO" id="GO:0016020">
    <property type="term" value="C:membrane"/>
    <property type="evidence" value="ECO:0007669"/>
    <property type="project" value="UniProtKB-SubCell"/>
</dbReference>